<accession>A0AAE0HCF5</accession>
<comment type="caution">
    <text evidence="2">The sequence shown here is derived from an EMBL/GenBank/DDBJ whole genome shotgun (WGS) entry which is preliminary data.</text>
</comment>
<evidence type="ECO:0000313" key="3">
    <source>
        <dbReference type="Proteomes" id="UP001278766"/>
    </source>
</evidence>
<organism evidence="2 3">
    <name type="scientific">Chaetomium fimeti</name>
    <dbReference type="NCBI Taxonomy" id="1854472"/>
    <lineage>
        <taxon>Eukaryota</taxon>
        <taxon>Fungi</taxon>
        <taxon>Dikarya</taxon>
        <taxon>Ascomycota</taxon>
        <taxon>Pezizomycotina</taxon>
        <taxon>Sordariomycetes</taxon>
        <taxon>Sordariomycetidae</taxon>
        <taxon>Sordariales</taxon>
        <taxon>Chaetomiaceae</taxon>
        <taxon>Chaetomium</taxon>
    </lineage>
</organism>
<proteinExistence type="predicted"/>
<dbReference type="EMBL" id="JAUEPN010000005">
    <property type="protein sequence ID" value="KAK3293953.1"/>
    <property type="molecule type" value="Genomic_DNA"/>
</dbReference>
<evidence type="ECO:0000256" key="1">
    <source>
        <dbReference type="SAM" id="MobiDB-lite"/>
    </source>
</evidence>
<reference evidence="2" key="2">
    <citation type="submission" date="2023-06" db="EMBL/GenBank/DDBJ databases">
        <authorList>
            <consortium name="Lawrence Berkeley National Laboratory"/>
            <person name="Haridas S."/>
            <person name="Hensen N."/>
            <person name="Bonometti L."/>
            <person name="Westerberg I."/>
            <person name="Brannstrom I.O."/>
            <person name="Guillou S."/>
            <person name="Cros-Aarteil S."/>
            <person name="Calhoun S."/>
            <person name="Kuo A."/>
            <person name="Mondo S."/>
            <person name="Pangilinan J."/>
            <person name="Riley R."/>
            <person name="Labutti K."/>
            <person name="Andreopoulos B."/>
            <person name="Lipzen A."/>
            <person name="Chen C."/>
            <person name="Yanf M."/>
            <person name="Daum C."/>
            <person name="Ng V."/>
            <person name="Clum A."/>
            <person name="Steindorff A."/>
            <person name="Ohm R."/>
            <person name="Martin F."/>
            <person name="Silar P."/>
            <person name="Natvig D."/>
            <person name="Lalanne C."/>
            <person name="Gautier V."/>
            <person name="Ament-Velasquez S.L."/>
            <person name="Kruys A."/>
            <person name="Hutchinson M.I."/>
            <person name="Powell A.J."/>
            <person name="Barry K."/>
            <person name="Miller A.N."/>
            <person name="Grigoriev I.V."/>
            <person name="Debuchy R."/>
            <person name="Gladieux P."/>
            <person name="Thoren M.H."/>
            <person name="Johannesson H."/>
        </authorList>
    </citation>
    <scope>NUCLEOTIDE SEQUENCE</scope>
    <source>
        <strain evidence="2">CBS 168.71</strain>
    </source>
</reference>
<dbReference type="Proteomes" id="UP001278766">
    <property type="component" value="Unassembled WGS sequence"/>
</dbReference>
<sequence>MGRLALHAARVATWPFVALLRHERSVITGRYWLEDQMSAPETPRYTQSTERPVGSLSFPELALGAVMARQDQTRPNTAGEAAGGDVNESSVSN</sequence>
<gene>
    <name evidence="2" type="ORF">B0H64DRAFT_176332</name>
</gene>
<protein>
    <submittedName>
        <fullName evidence="2">Uncharacterized protein</fullName>
    </submittedName>
</protein>
<reference evidence="2" key="1">
    <citation type="journal article" date="2023" name="Mol. Phylogenet. Evol.">
        <title>Genome-scale phylogeny and comparative genomics of the fungal order Sordariales.</title>
        <authorList>
            <person name="Hensen N."/>
            <person name="Bonometti L."/>
            <person name="Westerberg I."/>
            <person name="Brannstrom I.O."/>
            <person name="Guillou S."/>
            <person name="Cros-Aarteil S."/>
            <person name="Calhoun S."/>
            <person name="Haridas S."/>
            <person name="Kuo A."/>
            <person name="Mondo S."/>
            <person name="Pangilinan J."/>
            <person name="Riley R."/>
            <person name="LaButti K."/>
            <person name="Andreopoulos B."/>
            <person name="Lipzen A."/>
            <person name="Chen C."/>
            <person name="Yan M."/>
            <person name="Daum C."/>
            <person name="Ng V."/>
            <person name="Clum A."/>
            <person name="Steindorff A."/>
            <person name="Ohm R.A."/>
            <person name="Martin F."/>
            <person name="Silar P."/>
            <person name="Natvig D.O."/>
            <person name="Lalanne C."/>
            <person name="Gautier V."/>
            <person name="Ament-Velasquez S.L."/>
            <person name="Kruys A."/>
            <person name="Hutchinson M.I."/>
            <person name="Powell A.J."/>
            <person name="Barry K."/>
            <person name="Miller A.N."/>
            <person name="Grigoriev I.V."/>
            <person name="Debuchy R."/>
            <person name="Gladieux P."/>
            <person name="Hiltunen Thoren M."/>
            <person name="Johannesson H."/>
        </authorList>
    </citation>
    <scope>NUCLEOTIDE SEQUENCE</scope>
    <source>
        <strain evidence="2">CBS 168.71</strain>
    </source>
</reference>
<name>A0AAE0HCF5_9PEZI</name>
<dbReference type="GeneID" id="87835802"/>
<dbReference type="RefSeq" id="XP_062657467.1">
    <property type="nucleotide sequence ID" value="XM_062798854.1"/>
</dbReference>
<feature type="region of interest" description="Disordered" evidence="1">
    <location>
        <begin position="69"/>
        <end position="93"/>
    </location>
</feature>
<keyword evidence="3" id="KW-1185">Reference proteome</keyword>
<evidence type="ECO:0000313" key="2">
    <source>
        <dbReference type="EMBL" id="KAK3293953.1"/>
    </source>
</evidence>
<dbReference type="AlphaFoldDB" id="A0AAE0HCF5"/>